<dbReference type="Pfam" id="PF00497">
    <property type="entry name" value="SBP_bac_3"/>
    <property type="match status" value="1"/>
</dbReference>
<evidence type="ECO:0000313" key="8">
    <source>
        <dbReference type="Proteomes" id="UP000600449"/>
    </source>
</evidence>
<reference evidence="7 8" key="1">
    <citation type="journal article" date="2014" name="Int. J. Syst. Evol. Microbiol.">
        <title>Complete genome sequence of Corynebacterium casei LMG S-19264T (=DSM 44701T), isolated from a smear-ripened cheese.</title>
        <authorList>
            <consortium name="US DOE Joint Genome Institute (JGI-PGF)"/>
            <person name="Walter F."/>
            <person name="Albersmeier A."/>
            <person name="Kalinowski J."/>
            <person name="Ruckert C."/>
        </authorList>
    </citation>
    <scope>NUCLEOTIDE SEQUENCE [LARGE SCALE GENOMIC DNA]</scope>
    <source>
        <strain evidence="7 8">CGMCC 1.9161</strain>
    </source>
</reference>
<protein>
    <submittedName>
        <fullName evidence="7">Nopaline-binding periplasmic protein</fullName>
    </submittedName>
</protein>
<dbReference type="Proteomes" id="UP000600449">
    <property type="component" value="Unassembled WGS sequence"/>
</dbReference>
<comment type="similarity">
    <text evidence="2 4">Belongs to the bacterial solute-binding protein 3 family.</text>
</comment>
<evidence type="ECO:0000256" key="3">
    <source>
        <dbReference type="ARBA" id="ARBA00022729"/>
    </source>
</evidence>
<evidence type="ECO:0000256" key="4">
    <source>
        <dbReference type="RuleBase" id="RU003744"/>
    </source>
</evidence>
<dbReference type="PANTHER" id="PTHR35936">
    <property type="entry name" value="MEMBRANE-BOUND LYTIC MUREIN TRANSGLYCOSYLASE F"/>
    <property type="match status" value="1"/>
</dbReference>
<dbReference type="RefSeq" id="WP_188914403.1">
    <property type="nucleotide sequence ID" value="NZ_BMMF01000010.1"/>
</dbReference>
<feature type="chain" id="PRO_5037502997" evidence="5">
    <location>
        <begin position="28"/>
        <end position="287"/>
    </location>
</feature>
<comment type="caution">
    <text evidence="7">The sequence shown here is derived from an EMBL/GenBank/DDBJ whole genome shotgun (WGS) entry which is preliminary data.</text>
</comment>
<gene>
    <name evidence="7" type="primary">nocT</name>
    <name evidence="7" type="ORF">GCM10011322_33530</name>
</gene>
<evidence type="ECO:0000256" key="2">
    <source>
        <dbReference type="ARBA" id="ARBA00010333"/>
    </source>
</evidence>
<dbReference type="GO" id="GO:0030313">
    <property type="term" value="C:cell envelope"/>
    <property type="evidence" value="ECO:0007669"/>
    <property type="project" value="UniProtKB-SubCell"/>
</dbReference>
<evidence type="ECO:0000256" key="5">
    <source>
        <dbReference type="SAM" id="SignalP"/>
    </source>
</evidence>
<dbReference type="InterPro" id="IPR018313">
    <property type="entry name" value="SBP_3_CS"/>
</dbReference>
<evidence type="ECO:0000256" key="1">
    <source>
        <dbReference type="ARBA" id="ARBA00004196"/>
    </source>
</evidence>
<keyword evidence="3 5" id="KW-0732">Signal</keyword>
<dbReference type="InterPro" id="IPR001638">
    <property type="entry name" value="Solute-binding_3/MltF_N"/>
</dbReference>
<feature type="signal peptide" evidence="5">
    <location>
        <begin position="1"/>
        <end position="27"/>
    </location>
</feature>
<name>A0A917V6M0_9HYPH</name>
<organism evidence="7 8">
    <name type="scientific">Salinarimonas ramus</name>
    <dbReference type="NCBI Taxonomy" id="690164"/>
    <lineage>
        <taxon>Bacteria</taxon>
        <taxon>Pseudomonadati</taxon>
        <taxon>Pseudomonadota</taxon>
        <taxon>Alphaproteobacteria</taxon>
        <taxon>Hyphomicrobiales</taxon>
        <taxon>Salinarimonadaceae</taxon>
        <taxon>Salinarimonas</taxon>
    </lineage>
</organism>
<dbReference type="PROSITE" id="PS01039">
    <property type="entry name" value="SBP_BACTERIAL_3"/>
    <property type="match status" value="1"/>
</dbReference>
<evidence type="ECO:0000313" key="7">
    <source>
        <dbReference type="EMBL" id="GGK43774.1"/>
    </source>
</evidence>
<dbReference type="SMART" id="SM00062">
    <property type="entry name" value="PBPb"/>
    <property type="match status" value="1"/>
</dbReference>
<keyword evidence="8" id="KW-1185">Reference proteome</keyword>
<dbReference type="PANTHER" id="PTHR35936:SF17">
    <property type="entry name" value="ARGININE-BINDING EXTRACELLULAR PROTEIN ARTP"/>
    <property type="match status" value="1"/>
</dbReference>
<dbReference type="AlphaFoldDB" id="A0A917V6M0"/>
<dbReference type="Gene3D" id="3.40.190.10">
    <property type="entry name" value="Periplasmic binding protein-like II"/>
    <property type="match status" value="2"/>
</dbReference>
<proteinExistence type="inferred from homology"/>
<dbReference type="SUPFAM" id="SSF53850">
    <property type="entry name" value="Periplasmic binding protein-like II"/>
    <property type="match status" value="1"/>
</dbReference>
<evidence type="ECO:0000259" key="6">
    <source>
        <dbReference type="SMART" id="SM00062"/>
    </source>
</evidence>
<sequence>MSIAKALGLGVVGAVLALSLAPQDATAQSEWETVRIATEGAYAPWNFSNPDGTLDGFEIELARDLCERMEVTCEIVQQDWAGIIPALQAGQYDAIMAGMNITDQREEVISFSRSYAGTPHGFAAMAGSPLLELETADAPLSLDDDPDQVAATIEAWKPILEGKVIGVQGSTTNSNFLREYLDDVIEIREYGSTEQHDLDLTAGRLDGIFAAHSALKATQQKPEFADMQIVGTGMRGGILGRGVAVGVRQGDEDLAAMFSAAIDEAMADGTAAELAVKWFGVDVTPAE</sequence>
<accession>A0A917V6M0</accession>
<comment type="subcellular location">
    <subcellularLocation>
        <location evidence="1">Cell envelope</location>
    </subcellularLocation>
</comment>
<feature type="domain" description="Solute-binding protein family 3/N-terminal" evidence="6">
    <location>
        <begin position="33"/>
        <end position="282"/>
    </location>
</feature>
<dbReference type="EMBL" id="BMMF01000010">
    <property type="protein sequence ID" value="GGK43774.1"/>
    <property type="molecule type" value="Genomic_DNA"/>
</dbReference>